<dbReference type="OrthoDB" id="3238779at2"/>
<dbReference type="InterPro" id="IPR047951">
    <property type="entry name" value="Transpos_ISL3"/>
</dbReference>
<dbReference type="AlphaFoldDB" id="A0A1M4U7U0"/>
<accession>A0A1M4U7U0</accession>
<dbReference type="Gene3D" id="1.10.10.60">
    <property type="entry name" value="Homeodomain-like"/>
    <property type="match status" value="1"/>
</dbReference>
<dbReference type="InterPro" id="IPR017894">
    <property type="entry name" value="HTH_IS21_transposase_type"/>
</dbReference>
<dbReference type="PANTHER" id="PTHR33498:SF1">
    <property type="entry name" value="TRANSPOSASE FOR INSERTION SEQUENCE ELEMENT IS1557"/>
    <property type="match status" value="1"/>
</dbReference>
<dbReference type="RefSeq" id="WP_072998731.1">
    <property type="nucleotide sequence ID" value="NZ_FQUM01000001.1"/>
</dbReference>
<feature type="domain" description="HTH IS21-type" evidence="1">
    <location>
        <begin position="114"/>
        <end position="174"/>
    </location>
</feature>
<proteinExistence type="predicted"/>
<dbReference type="InterPro" id="IPR002560">
    <property type="entry name" value="Transposase_DDE"/>
</dbReference>
<organism evidence="2 3">
    <name type="scientific">Mariniphaga anaerophila</name>
    <dbReference type="NCBI Taxonomy" id="1484053"/>
    <lineage>
        <taxon>Bacteria</taxon>
        <taxon>Pseudomonadati</taxon>
        <taxon>Bacteroidota</taxon>
        <taxon>Bacteroidia</taxon>
        <taxon>Marinilabiliales</taxon>
        <taxon>Prolixibacteraceae</taxon>
        <taxon>Mariniphaga</taxon>
    </lineage>
</organism>
<dbReference type="Pfam" id="PF01610">
    <property type="entry name" value="DDE_Tnp_ISL3"/>
    <property type="match status" value="2"/>
</dbReference>
<gene>
    <name evidence="2" type="ORF">SAMN05444274_101603</name>
</gene>
<keyword evidence="3" id="KW-1185">Reference proteome</keyword>
<reference evidence="2 3" key="1">
    <citation type="submission" date="2016-11" db="EMBL/GenBank/DDBJ databases">
        <authorList>
            <person name="Jaros S."/>
            <person name="Januszkiewicz K."/>
            <person name="Wedrychowicz H."/>
        </authorList>
    </citation>
    <scope>NUCLEOTIDE SEQUENCE [LARGE SCALE GENOMIC DNA]</scope>
    <source>
        <strain evidence="2 3">DSM 26910</strain>
    </source>
</reference>
<sequence length="365" mass="41999">MLPTRDSEDLKAWLRKHPGIEIITRDRASSYSTAIDSICPNAVQVTDRFHLLMNLSDALDTFFKSLSPKISKLIKDKTCEMLREAKALSMPNSAIKKEVVEIPAPPPKPDSTQEVFNMVKKLQAQGLSRRKIGRELGISRNTVKLYFQQDTLIPKSHSKRTNIEIFSNYILSKMKTNGYTNMEIINDIRKMGYSGGNTQANQYISFLKETNEATALNYVEQRRQPIPYVKRLSSRKLAKYIGYSLNHIEDVDDRSYMQILFENMPILKRVRRLVKRFKAMLKMGEGQVQEWIKSIEESKDKLPGLKTFARGLKRDIKAVQNGIQLKWSNGPVEGHVNRIKSIKRQMYGRASFELLRRKVLLSQSG</sequence>
<dbReference type="PANTHER" id="PTHR33498">
    <property type="entry name" value="TRANSPOSASE FOR INSERTION SEQUENCE ELEMENT IS1557"/>
    <property type="match status" value="1"/>
</dbReference>
<name>A0A1M4U7U0_9BACT</name>
<evidence type="ECO:0000259" key="1">
    <source>
        <dbReference type="PROSITE" id="PS50531"/>
    </source>
</evidence>
<dbReference type="PROSITE" id="PS50531">
    <property type="entry name" value="HTH_IS21"/>
    <property type="match status" value="1"/>
</dbReference>
<dbReference type="EMBL" id="FQUM01000001">
    <property type="protein sequence ID" value="SHE52839.1"/>
    <property type="molecule type" value="Genomic_DNA"/>
</dbReference>
<evidence type="ECO:0000313" key="2">
    <source>
        <dbReference type="EMBL" id="SHE52839.1"/>
    </source>
</evidence>
<evidence type="ECO:0000313" key="3">
    <source>
        <dbReference type="Proteomes" id="UP000184164"/>
    </source>
</evidence>
<dbReference type="Proteomes" id="UP000184164">
    <property type="component" value="Unassembled WGS sequence"/>
</dbReference>
<protein>
    <submittedName>
        <fullName evidence="2">Transposase</fullName>
    </submittedName>
</protein>